<protein>
    <submittedName>
        <fullName evidence="1">Uncharacterized protein</fullName>
    </submittedName>
</protein>
<dbReference type="Proteomes" id="UP001162131">
    <property type="component" value="Unassembled WGS sequence"/>
</dbReference>
<proteinExistence type="predicted"/>
<name>A0AAU9IF31_9CILI</name>
<dbReference type="AlphaFoldDB" id="A0AAU9IF31"/>
<gene>
    <name evidence="1" type="ORF">BSTOLATCC_MIC2498</name>
</gene>
<keyword evidence="2" id="KW-1185">Reference proteome</keyword>
<evidence type="ECO:0000313" key="1">
    <source>
        <dbReference type="EMBL" id="CAG9310783.1"/>
    </source>
</evidence>
<sequence>MDFYEIPGDDSFSLIKEKGFELIKPCGDGNEGLSLAIVYSLMEMLVQSQGSYASGLQFVESAVSKYNERKSGESLVAGFLSKIKQGSASLKGLWKKKPDSDFYIELRGFSNFLLNPNTPNARLEGSLNSLSKTLNLDIRIYQIDDTTERYCENSYCYPRIINLLKEEIEDGEHFSILYHKSFEEAFQLSEPFVSCDKSLKETESDYIVHLKNIAGDLIQSLSPAQLKVLRNVVGPDAQRLLNSEFSWGFEGKLNEIQQKK</sequence>
<organism evidence="1 2">
    <name type="scientific">Blepharisma stoltei</name>
    <dbReference type="NCBI Taxonomy" id="1481888"/>
    <lineage>
        <taxon>Eukaryota</taxon>
        <taxon>Sar</taxon>
        <taxon>Alveolata</taxon>
        <taxon>Ciliophora</taxon>
        <taxon>Postciliodesmatophora</taxon>
        <taxon>Heterotrichea</taxon>
        <taxon>Heterotrichida</taxon>
        <taxon>Blepharismidae</taxon>
        <taxon>Blepharisma</taxon>
    </lineage>
</organism>
<comment type="caution">
    <text evidence="1">The sequence shown here is derived from an EMBL/GenBank/DDBJ whole genome shotgun (WGS) entry which is preliminary data.</text>
</comment>
<evidence type="ECO:0000313" key="2">
    <source>
        <dbReference type="Proteomes" id="UP001162131"/>
    </source>
</evidence>
<accession>A0AAU9IF31</accession>
<reference evidence="1" key="1">
    <citation type="submission" date="2021-09" db="EMBL/GenBank/DDBJ databases">
        <authorList>
            <consortium name="AG Swart"/>
            <person name="Singh M."/>
            <person name="Singh A."/>
            <person name="Seah K."/>
            <person name="Emmerich C."/>
        </authorList>
    </citation>
    <scope>NUCLEOTIDE SEQUENCE</scope>
    <source>
        <strain evidence="1">ATCC30299</strain>
    </source>
</reference>
<dbReference type="EMBL" id="CAJZBQ010000003">
    <property type="protein sequence ID" value="CAG9310783.1"/>
    <property type="molecule type" value="Genomic_DNA"/>
</dbReference>